<evidence type="ECO:0000313" key="2">
    <source>
        <dbReference type="Proteomes" id="UP000693738"/>
    </source>
</evidence>
<dbReference type="EMBL" id="CAJSTJ010000154">
    <property type="protein sequence ID" value="CAG7563241.1"/>
    <property type="molecule type" value="Genomic_DNA"/>
</dbReference>
<organism evidence="1 2">
    <name type="scientific">Fusarium equiseti</name>
    <name type="common">Fusarium scirpi</name>
    <dbReference type="NCBI Taxonomy" id="61235"/>
    <lineage>
        <taxon>Eukaryota</taxon>
        <taxon>Fungi</taxon>
        <taxon>Dikarya</taxon>
        <taxon>Ascomycota</taxon>
        <taxon>Pezizomycotina</taxon>
        <taxon>Sordariomycetes</taxon>
        <taxon>Hypocreomycetidae</taxon>
        <taxon>Hypocreales</taxon>
        <taxon>Nectriaceae</taxon>
        <taxon>Fusarium</taxon>
        <taxon>Fusarium incarnatum-equiseti species complex</taxon>
    </lineage>
</organism>
<dbReference type="AlphaFoldDB" id="A0A8J2ND57"/>
<protein>
    <submittedName>
        <fullName evidence="1">Uncharacterized protein</fullName>
    </submittedName>
</protein>
<sequence length="87" mass="9902">MISQFELDHPINSFGFRLYQLFNFKVTPGTYSCTPDSKGWQVCNVDHSWVVSILFAGVCPPKTACLFNKVNGSPYCVPPGFHFRRRV</sequence>
<dbReference type="Proteomes" id="UP000693738">
    <property type="component" value="Unassembled WGS sequence"/>
</dbReference>
<comment type="caution">
    <text evidence="1">The sequence shown here is derived from an EMBL/GenBank/DDBJ whole genome shotgun (WGS) entry which is preliminary data.</text>
</comment>
<proteinExistence type="predicted"/>
<name>A0A8J2ND57_FUSEQ</name>
<reference evidence="1" key="1">
    <citation type="submission" date="2021-05" db="EMBL/GenBank/DDBJ databases">
        <authorList>
            <person name="Khan N."/>
        </authorList>
    </citation>
    <scope>NUCLEOTIDE SEQUENCE</scope>
</reference>
<evidence type="ECO:0000313" key="1">
    <source>
        <dbReference type="EMBL" id="CAG7563241.1"/>
    </source>
</evidence>
<accession>A0A8J2ND57</accession>
<gene>
    <name evidence="1" type="ORF">FEQUK3_LOCUS8948</name>
</gene>